<feature type="domain" description="Peptidase S8/S53" evidence="13">
    <location>
        <begin position="154"/>
        <end position="451"/>
    </location>
</feature>
<feature type="chain" id="PRO_5039190478" description="Peptidase S8/S53 domain-containing protein" evidence="12">
    <location>
        <begin position="25"/>
        <end position="462"/>
    </location>
</feature>
<dbReference type="OrthoDB" id="9798386at2"/>
<feature type="signal peptide" evidence="12">
    <location>
        <begin position="1"/>
        <end position="24"/>
    </location>
</feature>
<dbReference type="InterPro" id="IPR015500">
    <property type="entry name" value="Peptidase_S8_subtilisin-rel"/>
</dbReference>
<dbReference type="GO" id="GO:0004252">
    <property type="term" value="F:serine-type endopeptidase activity"/>
    <property type="evidence" value="ECO:0007669"/>
    <property type="project" value="UniProtKB-UniRule"/>
</dbReference>
<dbReference type="SUPFAM" id="SSF52743">
    <property type="entry name" value="Subtilisin-like"/>
    <property type="match status" value="1"/>
</dbReference>
<dbReference type="RefSeq" id="WP_125480926.1">
    <property type="nucleotide sequence ID" value="NZ_RSFW01000017.1"/>
</dbReference>
<proteinExistence type="inferred from homology"/>
<reference evidence="15" key="1">
    <citation type="submission" date="2018-12" db="EMBL/GenBank/DDBJ databases">
        <title>Bacillus chawlae sp. nov., Bacillus glennii sp. nov., and Bacillus saganii sp. nov. Isolated from the Vehicle Assembly Building at Kennedy Space Center where the Viking Spacecraft were Assembled.</title>
        <authorList>
            <person name="Seuylemezian A."/>
            <person name="Vaishampayan P."/>
        </authorList>
    </citation>
    <scope>NUCLEOTIDE SEQUENCE [LARGE SCALE GENOMIC DNA]</scope>
    <source>
        <strain evidence="15">DSM 13966</strain>
    </source>
</reference>
<dbReference type="PROSITE" id="PS51892">
    <property type="entry name" value="SUBTILASE"/>
    <property type="match status" value="1"/>
</dbReference>
<dbReference type="InterPro" id="IPR023828">
    <property type="entry name" value="Peptidase_S8_Ser-AS"/>
</dbReference>
<dbReference type="PROSITE" id="PS00137">
    <property type="entry name" value="SUBTILASE_HIS"/>
    <property type="match status" value="1"/>
</dbReference>
<organism evidence="14 15">
    <name type="scientific">Mesobacillus subterraneus</name>
    <dbReference type="NCBI Taxonomy" id="285983"/>
    <lineage>
        <taxon>Bacteria</taxon>
        <taxon>Bacillati</taxon>
        <taxon>Bacillota</taxon>
        <taxon>Bacilli</taxon>
        <taxon>Bacillales</taxon>
        <taxon>Bacillaceae</taxon>
        <taxon>Mesobacillus</taxon>
    </lineage>
</organism>
<evidence type="ECO:0000256" key="9">
    <source>
        <dbReference type="PROSITE-ProRule" id="PRU01240"/>
    </source>
</evidence>
<dbReference type="InterPro" id="IPR023827">
    <property type="entry name" value="Peptidase_S8_Asp-AS"/>
</dbReference>
<gene>
    <name evidence="14" type="ORF">EJA10_15525</name>
</gene>
<dbReference type="Pfam" id="PF00082">
    <property type="entry name" value="Peptidase_S8"/>
    <property type="match status" value="1"/>
</dbReference>
<keyword evidence="6 9" id="KW-0378">Hydrolase</keyword>
<dbReference type="PANTHER" id="PTHR43806">
    <property type="entry name" value="PEPTIDASE S8"/>
    <property type="match status" value="1"/>
</dbReference>
<comment type="subcellular location">
    <subcellularLocation>
        <location evidence="2">Secreted</location>
    </subcellularLocation>
</comment>
<keyword evidence="4" id="KW-0964">Secreted</keyword>
<evidence type="ECO:0000256" key="6">
    <source>
        <dbReference type="ARBA" id="ARBA00022801"/>
    </source>
</evidence>
<name>A0A427TPD6_9BACI</name>
<evidence type="ECO:0000256" key="10">
    <source>
        <dbReference type="RuleBase" id="RU003355"/>
    </source>
</evidence>
<dbReference type="GO" id="GO:0005576">
    <property type="term" value="C:extracellular region"/>
    <property type="evidence" value="ECO:0007669"/>
    <property type="project" value="UniProtKB-SubCell"/>
</dbReference>
<accession>A0A427TPD6</accession>
<evidence type="ECO:0000256" key="1">
    <source>
        <dbReference type="ARBA" id="ARBA00001913"/>
    </source>
</evidence>
<dbReference type="AlphaFoldDB" id="A0A427TPD6"/>
<sequence length="462" mass="47933">MSTRKKLYAGTLAVLLGAATIFNAGIGKGEAEVNTENTYLVIFKDQDKLPAGYAEAIKKAGGQVEDQLNKLGAVEVTSKNANFLNEVKKSSLVLEAGVQSTVYPEKTIDTEPVAVDDLGEGADIYNNMMWDIKQVTNDGESWKLPGGTGLTADGDDIVVGVIDTGIDYNHPDLKDNYVGGKSFVPGYGDPIDQNSHGTHVAGSIAAKGRALGVGPDLKVASYRVFGPTGGAATSHIAEALMTAADDNVDVVNMSLGGYDWFQDPAYATKDIVADVQLFNRAIQYAIKKGVTVVGSAGNNAVDLSSPGKLSGDDKGATHRSPSSQTLIRVSAGGALKNLAFYSNYGVGKIDVMAPGGDLGPNYDPATGAGRDNNYLAWSTVPLLDANKQVIGHGYGGKGGTSMAAPKVAGLAGVVIAKHGKDKLTPAQVKAIVLNSSEDVFKAGYDAESGHGLINAVNALNLK</sequence>
<dbReference type="InterPro" id="IPR036852">
    <property type="entry name" value="Peptidase_S8/S53_dom_sf"/>
</dbReference>
<evidence type="ECO:0000313" key="14">
    <source>
        <dbReference type="EMBL" id="RSD26224.1"/>
    </source>
</evidence>
<evidence type="ECO:0000256" key="2">
    <source>
        <dbReference type="ARBA" id="ARBA00004613"/>
    </source>
</evidence>
<protein>
    <recommendedName>
        <fullName evidence="13">Peptidase S8/S53 domain-containing protein</fullName>
    </recommendedName>
</protein>
<comment type="caution">
    <text evidence="14">The sequence shown here is derived from an EMBL/GenBank/DDBJ whole genome shotgun (WGS) entry which is preliminary data.</text>
</comment>
<dbReference type="InterPro" id="IPR022398">
    <property type="entry name" value="Peptidase_S8_His-AS"/>
</dbReference>
<evidence type="ECO:0000313" key="15">
    <source>
        <dbReference type="Proteomes" id="UP000279911"/>
    </source>
</evidence>
<dbReference type="InterPro" id="IPR050131">
    <property type="entry name" value="Peptidase_S8_subtilisin-like"/>
</dbReference>
<evidence type="ECO:0000256" key="11">
    <source>
        <dbReference type="SAM" id="MobiDB-lite"/>
    </source>
</evidence>
<dbReference type="Gene3D" id="3.40.50.200">
    <property type="entry name" value="Peptidase S8/S53 domain"/>
    <property type="match status" value="1"/>
</dbReference>
<dbReference type="InterPro" id="IPR000209">
    <property type="entry name" value="Peptidase_S8/S53_dom"/>
</dbReference>
<keyword evidence="5 9" id="KW-0645">Protease</keyword>
<evidence type="ECO:0000256" key="8">
    <source>
        <dbReference type="ARBA" id="ARBA00022837"/>
    </source>
</evidence>
<dbReference type="PRINTS" id="PR00723">
    <property type="entry name" value="SUBTILISIN"/>
</dbReference>
<feature type="active site" description="Charge relay system" evidence="9">
    <location>
        <position position="196"/>
    </location>
</feature>
<dbReference type="Proteomes" id="UP000279911">
    <property type="component" value="Unassembled WGS sequence"/>
</dbReference>
<keyword evidence="8" id="KW-0106">Calcium</keyword>
<evidence type="ECO:0000256" key="12">
    <source>
        <dbReference type="SAM" id="SignalP"/>
    </source>
</evidence>
<feature type="active site" description="Charge relay system" evidence="9">
    <location>
        <position position="163"/>
    </location>
</feature>
<evidence type="ECO:0000256" key="5">
    <source>
        <dbReference type="ARBA" id="ARBA00022670"/>
    </source>
</evidence>
<comment type="similarity">
    <text evidence="3 9 10">Belongs to the peptidase S8 family.</text>
</comment>
<feature type="region of interest" description="Disordered" evidence="11">
    <location>
        <begin position="303"/>
        <end position="323"/>
    </location>
</feature>
<evidence type="ECO:0000256" key="3">
    <source>
        <dbReference type="ARBA" id="ARBA00011073"/>
    </source>
</evidence>
<comment type="cofactor">
    <cofactor evidence="1">
        <name>Ca(2+)</name>
        <dbReference type="ChEBI" id="CHEBI:29108"/>
    </cofactor>
</comment>
<evidence type="ECO:0000259" key="13">
    <source>
        <dbReference type="Pfam" id="PF00082"/>
    </source>
</evidence>
<dbReference type="PROSITE" id="PS00136">
    <property type="entry name" value="SUBTILASE_ASP"/>
    <property type="match status" value="1"/>
</dbReference>
<evidence type="ECO:0000256" key="7">
    <source>
        <dbReference type="ARBA" id="ARBA00022825"/>
    </source>
</evidence>
<dbReference type="GO" id="GO:0006508">
    <property type="term" value="P:proteolysis"/>
    <property type="evidence" value="ECO:0007669"/>
    <property type="project" value="UniProtKB-KW"/>
</dbReference>
<dbReference type="EMBL" id="RSFW01000017">
    <property type="protein sequence ID" value="RSD26224.1"/>
    <property type="molecule type" value="Genomic_DNA"/>
</dbReference>
<keyword evidence="12" id="KW-0732">Signal</keyword>
<evidence type="ECO:0000256" key="4">
    <source>
        <dbReference type="ARBA" id="ARBA00022525"/>
    </source>
</evidence>
<dbReference type="PANTHER" id="PTHR43806:SF11">
    <property type="entry name" value="CEREVISIN-RELATED"/>
    <property type="match status" value="1"/>
</dbReference>
<feature type="active site" description="Charge relay system" evidence="9">
    <location>
        <position position="401"/>
    </location>
</feature>
<keyword evidence="7 9" id="KW-0720">Serine protease</keyword>
<dbReference type="PROSITE" id="PS00138">
    <property type="entry name" value="SUBTILASE_SER"/>
    <property type="match status" value="1"/>
</dbReference>